<feature type="region of interest" description="Disordered" evidence="1">
    <location>
        <begin position="140"/>
        <end position="172"/>
    </location>
</feature>
<protein>
    <submittedName>
        <fullName evidence="2">XRE family transcriptional regulator</fullName>
    </submittedName>
</protein>
<feature type="region of interest" description="Disordered" evidence="1">
    <location>
        <begin position="85"/>
        <end position="117"/>
    </location>
</feature>
<dbReference type="Pfam" id="PF10901">
    <property type="entry name" value="DUF2690"/>
    <property type="match status" value="1"/>
</dbReference>
<evidence type="ECO:0000256" key="1">
    <source>
        <dbReference type="SAM" id="MobiDB-lite"/>
    </source>
</evidence>
<proteinExistence type="predicted"/>
<organism evidence="2">
    <name type="scientific">Streptomyces sp. NBC_00003</name>
    <dbReference type="NCBI Taxonomy" id="2903608"/>
    <lineage>
        <taxon>Bacteria</taxon>
        <taxon>Bacillati</taxon>
        <taxon>Actinomycetota</taxon>
        <taxon>Actinomycetes</taxon>
        <taxon>Kitasatosporales</taxon>
        <taxon>Streptomycetaceae</taxon>
        <taxon>Streptomyces</taxon>
    </lineage>
</organism>
<accession>A0AAU2V652</accession>
<dbReference type="AlphaFoldDB" id="A0AAU2V652"/>
<gene>
    <name evidence="2" type="ORF">OG549_21010</name>
</gene>
<dbReference type="EMBL" id="CP108318">
    <property type="protein sequence ID" value="WTW62932.1"/>
    <property type="molecule type" value="Genomic_DNA"/>
</dbReference>
<reference evidence="2" key="1">
    <citation type="submission" date="2022-10" db="EMBL/GenBank/DDBJ databases">
        <title>The complete genomes of actinobacterial strains from the NBC collection.</title>
        <authorList>
            <person name="Joergensen T.S."/>
            <person name="Alvarez Arevalo M."/>
            <person name="Sterndorff E.B."/>
            <person name="Faurdal D."/>
            <person name="Vuksanovic O."/>
            <person name="Mourched A.-S."/>
            <person name="Charusanti P."/>
            <person name="Shaw S."/>
            <person name="Blin K."/>
            <person name="Weber T."/>
        </authorList>
    </citation>
    <scope>NUCLEOTIDE SEQUENCE</scope>
    <source>
        <strain evidence="2">NBC_00003</strain>
    </source>
</reference>
<sequence length="242" mass="25833">MAQWRPLPESTRPETRLLIEELRHLKQASGLSLAGLATRTAYSKSAWHRYLNGDNFPPRAAVDAFGALGGAERHARLLELWDRSVRPPQPTAPPEPPPQQAPRPEQPEEAPPARRPHRRRITVAAALALVGSAAWAALPHPPETSPTAPAPAACRGASCQGDAPSASPCRTDARTQSALTTASYAVKLRYSPSCDTVWSEVRNSSTGAATESPMLVAPDPQEAEACAEVNHKMLCTGDVPPG</sequence>
<evidence type="ECO:0000313" key="2">
    <source>
        <dbReference type="EMBL" id="WTW62932.1"/>
    </source>
</evidence>
<dbReference type="Pfam" id="PF13560">
    <property type="entry name" value="HTH_31"/>
    <property type="match status" value="1"/>
</dbReference>
<name>A0AAU2V652_9ACTN</name>
<dbReference type="InterPro" id="IPR021224">
    <property type="entry name" value="DUF2690"/>
</dbReference>
<feature type="compositionally biased region" description="Pro residues" evidence="1">
    <location>
        <begin position="87"/>
        <end position="101"/>
    </location>
</feature>